<gene>
    <name evidence="1" type="ORF">MNB_SUP05-10-106</name>
</gene>
<name>A0A1W1D686_9ZZZZ</name>
<dbReference type="AlphaFoldDB" id="A0A1W1D686"/>
<dbReference type="EMBL" id="FPHQ01000055">
    <property type="protein sequence ID" value="SFV76139.1"/>
    <property type="molecule type" value="Genomic_DNA"/>
</dbReference>
<reference evidence="1" key="1">
    <citation type="submission" date="2016-10" db="EMBL/GenBank/DDBJ databases">
        <authorList>
            <person name="de Groot N.N."/>
        </authorList>
    </citation>
    <scope>NUCLEOTIDE SEQUENCE</scope>
</reference>
<evidence type="ECO:0000313" key="1">
    <source>
        <dbReference type="EMBL" id="SFV76139.1"/>
    </source>
</evidence>
<organism evidence="1">
    <name type="scientific">hydrothermal vent metagenome</name>
    <dbReference type="NCBI Taxonomy" id="652676"/>
    <lineage>
        <taxon>unclassified sequences</taxon>
        <taxon>metagenomes</taxon>
        <taxon>ecological metagenomes</taxon>
    </lineage>
</organism>
<protein>
    <submittedName>
        <fullName evidence="1">Uncharacterized protein</fullName>
    </submittedName>
</protein>
<proteinExistence type="predicted"/>
<sequence length="194" mass="22114">MNLASKNTNISIIDNGKVVSISFNDVLKYHTGNAWFGLSIAFRALELAENTFKKADLIWNRDQLTIVSAHPGPGVKDVIEYITHCISNQKFSLTEECTDTNSCNSNMRFAWWVSNNTHTAFISLRQNFIPELFNELLDRLGTTNEQGDDQQDFSRLKQDLANKILQQPLLDNFHCDLYRGTIKPEQILTDNLDS</sequence>
<accession>A0A1W1D686</accession>